<dbReference type="InterPro" id="IPR009057">
    <property type="entry name" value="Homeodomain-like_sf"/>
</dbReference>
<dbReference type="RefSeq" id="WP_323262984.1">
    <property type="nucleotide sequence ID" value="NZ_JAYGIE010000100.1"/>
</dbReference>
<keyword evidence="2" id="KW-1185">Reference proteome</keyword>
<dbReference type="Gene3D" id="1.10.10.10">
    <property type="entry name" value="Winged helix-like DNA-binding domain superfamily/Winged helix DNA-binding domain"/>
    <property type="match status" value="1"/>
</dbReference>
<dbReference type="EMBL" id="JAYGIE010000100">
    <property type="protein sequence ID" value="MEA5479833.1"/>
    <property type="molecule type" value="Genomic_DNA"/>
</dbReference>
<dbReference type="Proteomes" id="UP001301388">
    <property type="component" value="Unassembled WGS sequence"/>
</dbReference>
<dbReference type="Pfam" id="PF04255">
    <property type="entry name" value="DUF433"/>
    <property type="match status" value="1"/>
</dbReference>
<evidence type="ECO:0000313" key="1">
    <source>
        <dbReference type="EMBL" id="MEA5479833.1"/>
    </source>
</evidence>
<evidence type="ECO:0000313" key="2">
    <source>
        <dbReference type="Proteomes" id="UP001301388"/>
    </source>
</evidence>
<sequence length="126" mass="14883">MSIVLEREAPPFREDETGAIRIGKTRVLLEIVIRAFLDGASPETIVQQYSTLSLSDTYIAIAYYLRHQETVEAYLQQREQIAAKVQQRFQELQPDMSLMRSKLLHLIKVREKHHDYLTRTSLYRRY</sequence>
<comment type="caution">
    <text evidence="1">The sequence shown here is derived from an EMBL/GenBank/DDBJ whole genome shotgun (WGS) entry which is preliminary data.</text>
</comment>
<organism evidence="1 2">
    <name type="scientific">Pseudanabaena galeata UHCC 0370</name>
    <dbReference type="NCBI Taxonomy" id="3110310"/>
    <lineage>
        <taxon>Bacteria</taxon>
        <taxon>Bacillati</taxon>
        <taxon>Cyanobacteriota</taxon>
        <taxon>Cyanophyceae</taxon>
        <taxon>Pseudanabaenales</taxon>
        <taxon>Pseudanabaenaceae</taxon>
        <taxon>Pseudanabaena</taxon>
    </lineage>
</organism>
<dbReference type="InterPro" id="IPR007367">
    <property type="entry name" value="DUF433"/>
</dbReference>
<dbReference type="SUPFAM" id="SSF46689">
    <property type="entry name" value="Homeodomain-like"/>
    <property type="match status" value="1"/>
</dbReference>
<proteinExistence type="predicted"/>
<name>A0ABU5TQR8_9CYAN</name>
<dbReference type="InterPro" id="IPR036388">
    <property type="entry name" value="WH-like_DNA-bd_sf"/>
</dbReference>
<protein>
    <submittedName>
        <fullName evidence="1">DUF433 domain-containing protein</fullName>
    </submittedName>
</protein>
<accession>A0ABU5TQR8</accession>
<gene>
    <name evidence="1" type="ORF">VB774_19585</name>
</gene>
<reference evidence="1 2" key="1">
    <citation type="submission" date="2023-12" db="EMBL/GenBank/DDBJ databases">
        <title>Baltic Sea Cyanobacteria.</title>
        <authorList>
            <person name="Delbaje E."/>
            <person name="Fewer D.P."/>
            <person name="Shishido T.K."/>
        </authorList>
    </citation>
    <scope>NUCLEOTIDE SEQUENCE [LARGE SCALE GENOMIC DNA]</scope>
    <source>
        <strain evidence="1 2">UHCC 0370</strain>
    </source>
</reference>